<feature type="compositionally biased region" description="Polar residues" evidence="1">
    <location>
        <begin position="109"/>
        <end position="123"/>
    </location>
</feature>
<feature type="region of interest" description="Disordered" evidence="1">
    <location>
        <begin position="101"/>
        <end position="123"/>
    </location>
</feature>
<protein>
    <submittedName>
        <fullName evidence="2">Uncharacterized protein</fullName>
    </submittedName>
</protein>
<organism evidence="2 3">
    <name type="scientific">Pleuronectes platessa</name>
    <name type="common">European plaice</name>
    <dbReference type="NCBI Taxonomy" id="8262"/>
    <lineage>
        <taxon>Eukaryota</taxon>
        <taxon>Metazoa</taxon>
        <taxon>Chordata</taxon>
        <taxon>Craniata</taxon>
        <taxon>Vertebrata</taxon>
        <taxon>Euteleostomi</taxon>
        <taxon>Actinopterygii</taxon>
        <taxon>Neopterygii</taxon>
        <taxon>Teleostei</taxon>
        <taxon>Neoteleostei</taxon>
        <taxon>Acanthomorphata</taxon>
        <taxon>Carangaria</taxon>
        <taxon>Pleuronectiformes</taxon>
        <taxon>Pleuronectoidei</taxon>
        <taxon>Pleuronectidae</taxon>
        <taxon>Pleuronectes</taxon>
    </lineage>
</organism>
<dbReference type="EMBL" id="CADEAL010000505">
    <property type="protein sequence ID" value="CAB1421136.1"/>
    <property type="molecule type" value="Genomic_DNA"/>
</dbReference>
<evidence type="ECO:0000256" key="1">
    <source>
        <dbReference type="SAM" id="MobiDB-lite"/>
    </source>
</evidence>
<accession>A0A9N7TZ87</accession>
<gene>
    <name evidence="2" type="ORF">PLEPLA_LOCUS9018</name>
</gene>
<dbReference type="Proteomes" id="UP001153269">
    <property type="component" value="Unassembled WGS sequence"/>
</dbReference>
<proteinExistence type="predicted"/>
<comment type="caution">
    <text evidence="2">The sequence shown here is derived from an EMBL/GenBank/DDBJ whole genome shotgun (WGS) entry which is preliminary data.</text>
</comment>
<evidence type="ECO:0000313" key="2">
    <source>
        <dbReference type="EMBL" id="CAB1421136.1"/>
    </source>
</evidence>
<dbReference type="AlphaFoldDB" id="A0A9N7TZ87"/>
<keyword evidence="3" id="KW-1185">Reference proteome</keyword>
<evidence type="ECO:0000313" key="3">
    <source>
        <dbReference type="Proteomes" id="UP001153269"/>
    </source>
</evidence>
<reference evidence="2" key="1">
    <citation type="submission" date="2020-03" db="EMBL/GenBank/DDBJ databases">
        <authorList>
            <person name="Weist P."/>
        </authorList>
    </citation>
    <scope>NUCLEOTIDE SEQUENCE</scope>
</reference>
<name>A0A9N7TZ87_PLEPL</name>
<sequence>MEARDSPFTTKLISPFSLAPKRSTTALQMFRCVKKIKIDFAARSPSADQPFGGAGFTMATPFICRGARGEAARSERGRSMRCVVKATSRGDPVWRVKADKQQAHGVKLTTGQPSQRANAIANS</sequence>